<dbReference type="OrthoDB" id="464559at2"/>
<protein>
    <recommendedName>
        <fullName evidence="3">DUF2808 domain-containing protein</fullName>
    </recommendedName>
</protein>
<evidence type="ECO:0000313" key="1">
    <source>
        <dbReference type="EMBL" id="PAX49832.1"/>
    </source>
</evidence>
<dbReference type="AlphaFoldDB" id="A0A2A2TB59"/>
<evidence type="ECO:0008006" key="3">
    <source>
        <dbReference type="Google" id="ProtNLM"/>
    </source>
</evidence>
<comment type="caution">
    <text evidence="1">The sequence shown here is derived from an EMBL/GenBank/DDBJ whole genome shotgun (WGS) entry which is preliminary data.</text>
</comment>
<evidence type="ECO:0000313" key="2">
    <source>
        <dbReference type="Proteomes" id="UP000218238"/>
    </source>
</evidence>
<gene>
    <name evidence="1" type="ORF">CK510_27510</name>
</gene>
<name>A0A2A2TB59_9CYAN</name>
<accession>A0A2A2TB59</accession>
<keyword evidence="2" id="KW-1185">Reference proteome</keyword>
<dbReference type="InterPro" id="IPR021256">
    <property type="entry name" value="DUF2808"/>
</dbReference>
<dbReference type="Pfam" id="PF10989">
    <property type="entry name" value="DUF2808"/>
    <property type="match status" value="1"/>
</dbReference>
<dbReference type="Proteomes" id="UP000218238">
    <property type="component" value="Unassembled WGS sequence"/>
</dbReference>
<dbReference type="RefSeq" id="WP_095724683.1">
    <property type="nucleotide sequence ID" value="NZ_NTFS01000516.1"/>
</dbReference>
<dbReference type="PROSITE" id="PS51257">
    <property type="entry name" value="PROKAR_LIPOPROTEIN"/>
    <property type="match status" value="1"/>
</dbReference>
<sequence length="172" mass="18911">MRRSLGLLSALAVTGCLLTGFSGVSLAQSGINLWSGVKSENQLIHRFDFGGQANGWDRLRLRVPNKKLKTAVAQFVVSYPEYYNGSFDPKKIEVRVKGKSVPLQEAKWDKDSHAITIFPQEAIPAGNNVEIVLSNMRTPPFGGMYYFNLATQSPGDVPLSRYVGTYIVNIGS</sequence>
<organism evidence="1 2">
    <name type="scientific">Brunnivagina elsteri CCALA 953</name>
    <dbReference type="NCBI Taxonomy" id="987040"/>
    <lineage>
        <taxon>Bacteria</taxon>
        <taxon>Bacillati</taxon>
        <taxon>Cyanobacteriota</taxon>
        <taxon>Cyanophyceae</taxon>
        <taxon>Nostocales</taxon>
        <taxon>Calotrichaceae</taxon>
        <taxon>Brunnivagina</taxon>
    </lineage>
</organism>
<reference evidence="1 2" key="1">
    <citation type="submission" date="2017-08" db="EMBL/GenBank/DDBJ databases">
        <title>Draft genome sequence of filamentous cyanobacterium Calothrix elsteri CCALA 953.</title>
        <authorList>
            <person name="Gagunashvili A.N."/>
            <person name="Elster J."/>
            <person name="Andresson O.S."/>
        </authorList>
    </citation>
    <scope>NUCLEOTIDE SEQUENCE [LARGE SCALE GENOMIC DNA]</scope>
    <source>
        <strain evidence="1 2">CCALA 953</strain>
    </source>
</reference>
<dbReference type="EMBL" id="NTFS01000516">
    <property type="protein sequence ID" value="PAX49832.1"/>
    <property type="molecule type" value="Genomic_DNA"/>
</dbReference>
<proteinExistence type="predicted"/>